<feature type="domain" description="Cep192/Spd-2-like" evidence="10">
    <location>
        <begin position="905"/>
        <end position="996"/>
    </location>
</feature>
<evidence type="ECO:0000256" key="5">
    <source>
        <dbReference type="ARBA" id="ARBA00023069"/>
    </source>
</evidence>
<name>A0A1G7N150_9BACT</name>
<evidence type="ECO:0000256" key="6">
    <source>
        <dbReference type="ARBA" id="ARBA00023273"/>
    </source>
</evidence>
<dbReference type="Pfam" id="PF22544">
    <property type="entry name" value="HYDIN_VesB_CFA65-like_Ig"/>
    <property type="match status" value="1"/>
</dbReference>
<dbReference type="InterPro" id="IPR013517">
    <property type="entry name" value="FG-GAP"/>
</dbReference>
<reference evidence="12 13" key="1">
    <citation type="submission" date="2016-10" db="EMBL/GenBank/DDBJ databases">
        <authorList>
            <person name="de Groot N.N."/>
        </authorList>
    </citation>
    <scope>NUCLEOTIDE SEQUENCE [LARGE SCALE GENOMIC DNA]</scope>
    <source>
        <strain evidence="12 13">GAS232</strain>
    </source>
</reference>
<dbReference type="PANTHER" id="PTHR46580:SF4">
    <property type="entry name" value="ATP_GTP-BINDING PROTEIN"/>
    <property type="match status" value="1"/>
</dbReference>
<feature type="domain" description="HYDIN/VesB/CFA65-like Ig-like" evidence="11">
    <location>
        <begin position="1299"/>
        <end position="1389"/>
    </location>
</feature>
<feature type="domain" description="Bacterial Ig-like" evidence="9">
    <location>
        <begin position="1003"/>
        <end position="1093"/>
    </location>
</feature>
<evidence type="ECO:0000313" key="12">
    <source>
        <dbReference type="EMBL" id="SDF67069.1"/>
    </source>
</evidence>
<feature type="domain" description="Bacterial Ig-like" evidence="9">
    <location>
        <begin position="809"/>
        <end position="894"/>
    </location>
</feature>
<evidence type="ECO:0000259" key="10">
    <source>
        <dbReference type="Pfam" id="PF22073"/>
    </source>
</evidence>
<dbReference type="Pfam" id="PF13517">
    <property type="entry name" value="FG-GAP_3"/>
    <property type="match status" value="2"/>
</dbReference>
<dbReference type="InterPro" id="IPR054090">
    <property type="entry name" value="Cep192_Spd-2-like_dom"/>
</dbReference>
<feature type="chain" id="PRO_5009242024" evidence="8">
    <location>
        <begin position="26"/>
        <end position="1576"/>
    </location>
</feature>
<evidence type="ECO:0000256" key="4">
    <source>
        <dbReference type="ARBA" id="ARBA00022729"/>
    </source>
</evidence>
<protein>
    <submittedName>
        <fullName evidence="12">Repeat domain-containing protein</fullName>
    </submittedName>
</protein>
<evidence type="ECO:0000256" key="2">
    <source>
        <dbReference type="ARBA" id="ARBA00004496"/>
    </source>
</evidence>
<dbReference type="Pfam" id="PF22073">
    <property type="entry name" value="Cep192_D4"/>
    <property type="match status" value="2"/>
</dbReference>
<dbReference type="Proteomes" id="UP000182427">
    <property type="component" value="Chromosome I"/>
</dbReference>
<keyword evidence="7" id="KW-0472">Membrane</keyword>
<dbReference type="InterPro" id="IPR013783">
    <property type="entry name" value="Ig-like_fold"/>
</dbReference>
<dbReference type="InterPro" id="IPR032109">
    <property type="entry name" value="Big_3_5"/>
</dbReference>
<proteinExistence type="predicted"/>
<feature type="transmembrane region" description="Helical" evidence="7">
    <location>
        <begin position="1507"/>
        <end position="1529"/>
    </location>
</feature>
<dbReference type="InterPro" id="IPR053879">
    <property type="entry name" value="HYDIN_VesB_CFA65-like_Ig"/>
</dbReference>
<keyword evidence="5" id="KW-0969">Cilium</keyword>
<sequence>MPPYVRRLIFLISLVLVGHPQALSAQTATATTLSFLSGGAPVTSVPAGTIITMSAAVTGGASPITGGTIYFCDSIVKNCMLMPTGTAQVVNGAATFKTILSPGTYSFTAIYVPTVGFSTSTSPASTLSITASLPSTATLTSTSSNGGTYSLKVQLTSPTPTAIAPTGTVTINDTTTGTVLGSGSLPRGGVGYITLNQGTQLPGDSRDACSTATGDFNGDGRPDIAIGLGCKSINNGLNTATALQILLNNGDGTFTAGPPVPAAMTNTNVTALTVGDFNNDGTLDLIVADRTAPAGSHLYLLANDGTGAFTASQLSTVCGGPSELVTADFNRDGNLDFAAACGPVNVFLGTGTGSFTQNQTTIGATYGLNGQPKNQFAVADFDQDGYPDIAAIIYDISNPFGSYSGDIFTNAQNGKDFTQTSTTYLRFPLGVIAGDFHGDGNAEIVLFELTFQGVNGITASLNGLQLGIPLPVPTGDTSISTGDFNHDGVTDFAFVASGSIGVALGTSSTPVWTYSSIPITDASDANALTSAVADFNGDDLPDIVASGSDQSVATTYTVSGSSATDLQTTVNVVGSGSHAVSADYSGDAAYAPSTSNTLNLNAGRIATSMTLTASPSSSSIGTQVALTATLQPYSVGSYTTNGDLITFSIGTTILGTAALNNGIAVLNVSNLPIGPNLVYASFPGDTNFSVYVQATTVTVTTIPAPTVSPTSLNIGSVALDSTGSLPVIVTNTATGPLAISSIQASTGFTQTNNCGSSLASLASCTITVSFAPTTTDAATGTLTINTNAATPAITVPLSGKGFVNVTPQLTASPNPAAVGSQVTLTVTVPATSHGYSTNGLSVVFGSLGTATVTNGAAVLNVTSLPVGSNRVTAEFQGGTNFNTVSSNDVTVVITNIKSPLYTPGSINFGTVGIGSSVSQTVTLTNNDTTSPLTIASVQISNGFSMTNHCGASLAVGASCTVTVTFAPTTAATFTGTLTFTTNANTSTSTVSLTGSGVVPVLALAASPTSAPIGVPVTLTASLTPNAAGALTTNGKTVTFSSGSTSLGTETLNNGVAILSLTSLPLGSNSITANFAGDADFAAVTSSPVVATVTAPPAPTVSPASINFGAVHLGFSTTQTVSLTNTSIGPLTIASVVANSGFTQSNNCGSSLAAAASCTITVTFAPTTAGAATGSLSITTNASAPITTVALSGSGVAPVLYLTASPTSTSIGTQVALTATMTPYSNGNLTTNGKTVSFTNGSTTVGTATLNNGTALLNLTNLPIGTNSIVANFAGDANFPPATSGAVVVTVTGPTAPTVSPSSVNFGSIILGNAVSQTVTLTNVAATPLTITAVQASGGFTQTNTCGNLAVSASCTATVTFAPTAAGAASGTLTFTTTAVTSTTTVTLSGTGVAAISPGTGGGSFGTIKPGSTATLPVSFTTAAGVSGTLTTTCMIKMANGSTASNPPTCTASPGTFTVSGGSTVTTTLTVSTTAGSSAALHMPETGVILAGGLLSLLAFFRRRPAIASLLLLLFSFTAMTMITGCAGGGGGSSSGGGGSGGGGTPTPSTTAGAYTVTVTATIGTQTSSVDLPLTIQ</sequence>
<evidence type="ECO:0000313" key="13">
    <source>
        <dbReference type="Proteomes" id="UP000182427"/>
    </source>
</evidence>
<dbReference type="InterPro" id="IPR028994">
    <property type="entry name" value="Integrin_alpha_N"/>
</dbReference>
<dbReference type="NCBIfam" id="NF012200">
    <property type="entry name" value="choice_anch_D"/>
    <property type="match status" value="4"/>
</dbReference>
<evidence type="ECO:0000259" key="9">
    <source>
        <dbReference type="Pfam" id="PF16640"/>
    </source>
</evidence>
<organism evidence="12 13">
    <name type="scientific">Terriglobus roseus</name>
    <dbReference type="NCBI Taxonomy" id="392734"/>
    <lineage>
        <taxon>Bacteria</taxon>
        <taxon>Pseudomonadati</taxon>
        <taxon>Acidobacteriota</taxon>
        <taxon>Terriglobia</taxon>
        <taxon>Terriglobales</taxon>
        <taxon>Acidobacteriaceae</taxon>
        <taxon>Terriglobus</taxon>
    </lineage>
</organism>
<evidence type="ECO:0000256" key="7">
    <source>
        <dbReference type="SAM" id="Phobius"/>
    </source>
</evidence>
<dbReference type="Pfam" id="PF16640">
    <property type="entry name" value="Big_3_5"/>
    <property type="match status" value="4"/>
</dbReference>
<feature type="transmembrane region" description="Helical" evidence="7">
    <location>
        <begin position="1480"/>
        <end position="1500"/>
    </location>
</feature>
<dbReference type="EMBL" id="LT629690">
    <property type="protein sequence ID" value="SDF67069.1"/>
    <property type="molecule type" value="Genomic_DNA"/>
</dbReference>
<dbReference type="Gene3D" id="2.130.10.130">
    <property type="entry name" value="Integrin alpha, N-terminal"/>
    <property type="match status" value="1"/>
</dbReference>
<dbReference type="SUPFAM" id="SSF69318">
    <property type="entry name" value="Integrin alpha N-terminal domain"/>
    <property type="match status" value="2"/>
</dbReference>
<dbReference type="InterPro" id="IPR011467">
    <property type="entry name" value="DUF1573"/>
</dbReference>
<evidence type="ECO:0000256" key="1">
    <source>
        <dbReference type="ARBA" id="ARBA00004138"/>
    </source>
</evidence>
<dbReference type="RefSeq" id="WP_083345811.1">
    <property type="nucleotide sequence ID" value="NZ_LT629690.1"/>
</dbReference>
<dbReference type="OrthoDB" id="1488578at2"/>
<keyword evidence="6" id="KW-0966">Cell projection</keyword>
<evidence type="ECO:0000256" key="3">
    <source>
        <dbReference type="ARBA" id="ARBA00022490"/>
    </source>
</evidence>
<keyword evidence="13" id="KW-1185">Reference proteome</keyword>
<dbReference type="Gene3D" id="2.60.40.10">
    <property type="entry name" value="Immunoglobulins"/>
    <property type="match status" value="9"/>
</dbReference>
<accession>A0A1G7N150</accession>
<keyword evidence="4 8" id="KW-0732">Signal</keyword>
<feature type="signal peptide" evidence="8">
    <location>
        <begin position="1"/>
        <end position="25"/>
    </location>
</feature>
<keyword evidence="7" id="KW-1133">Transmembrane helix</keyword>
<feature type="domain" description="Bacterial Ig-like" evidence="9">
    <location>
        <begin position="1201"/>
        <end position="1291"/>
    </location>
</feature>
<feature type="domain" description="Bacterial Ig-like" evidence="9">
    <location>
        <begin position="611"/>
        <end position="700"/>
    </location>
</feature>
<keyword evidence="3" id="KW-0963">Cytoplasm</keyword>
<feature type="domain" description="Cep192/Spd-2-like" evidence="10">
    <location>
        <begin position="1102"/>
        <end position="1194"/>
    </location>
</feature>
<dbReference type="Pfam" id="PF07610">
    <property type="entry name" value="DUF1573"/>
    <property type="match status" value="1"/>
</dbReference>
<keyword evidence="7" id="KW-0812">Transmembrane</keyword>
<dbReference type="PANTHER" id="PTHR46580">
    <property type="entry name" value="SENSOR KINASE-RELATED"/>
    <property type="match status" value="1"/>
</dbReference>
<comment type="subcellular location">
    <subcellularLocation>
        <location evidence="1">Cell projection</location>
        <location evidence="1">Cilium</location>
    </subcellularLocation>
    <subcellularLocation>
        <location evidence="2">Cytoplasm</location>
    </subcellularLocation>
</comment>
<dbReference type="GO" id="GO:0005737">
    <property type="term" value="C:cytoplasm"/>
    <property type="evidence" value="ECO:0007669"/>
    <property type="project" value="UniProtKB-SubCell"/>
</dbReference>
<evidence type="ECO:0000259" key="11">
    <source>
        <dbReference type="Pfam" id="PF22544"/>
    </source>
</evidence>
<gene>
    <name evidence="12" type="ORF">SAMN05444167_2953</name>
</gene>
<evidence type="ECO:0000256" key="8">
    <source>
        <dbReference type="SAM" id="SignalP"/>
    </source>
</evidence>